<evidence type="ECO:0000256" key="7">
    <source>
        <dbReference type="ARBA" id="ARBA00022723"/>
    </source>
</evidence>
<dbReference type="EC" id="3.4.14.10" evidence="4"/>
<dbReference type="FunFam" id="3.40.50.200:FF:000015">
    <property type="entry name" value="Tripeptidyl peptidase A"/>
    <property type="match status" value="1"/>
</dbReference>
<evidence type="ECO:0000256" key="16">
    <source>
        <dbReference type="SAM" id="SignalP"/>
    </source>
</evidence>
<evidence type="ECO:0000256" key="4">
    <source>
        <dbReference type="ARBA" id="ARBA00012462"/>
    </source>
</evidence>
<evidence type="ECO:0000256" key="5">
    <source>
        <dbReference type="ARBA" id="ARBA00022525"/>
    </source>
</evidence>
<evidence type="ECO:0000256" key="10">
    <source>
        <dbReference type="ARBA" id="ARBA00022825"/>
    </source>
</evidence>
<sequence>MVNVLTVLPSFFSLVLASSYFERHMRLHERRDGVPEGFTNKGPAPGDVTLRFRIALVQNDTQGLQTKLMDVSTPRSPQYGQWLSKEEVGTFVTPKRETATAVNEWLATNGLNATVLSPFGDWIGFETTVSHANVLFDADFSTFVHDGSGKSAIRTLAYSIPASLTAHLQLIHPTISFPAPNDVGQPVLRSLAKNVLRRNITSAVTPSTLCDAVMTPECVQLLYKIPGTLASQSSNKLAAQASFKNLQIGPISGLLEILEIYRTDLSPDKTFTLQTIDGGTNSQTLDEAGVEADLDVQYTIGLASGVPTVFISVGDQYQDGDLEGFLDIINFLSGKSAPPQVLTTSYGQDENTISRALAYRLCNAYASLSARGVSILFSSGDGGVSGSQSQSCTTFVPTFPSGCPFVTSVGGTQNFNPETSAPFSSGGFSNYFDTPWYQTTAKAAYLTKLGSTYAGRFNASGRGFPDVSAAGTNLEIVWRGSVMNVDGTSCSSPVFASVVSLLNDRLIAAGKPVLGFLNPFLYSTGADALNDITTGGNPGCNTNGFPAMAGWDPITGLGTPNWAKLLAAAGL</sequence>
<feature type="signal peptide" evidence="16">
    <location>
        <begin position="1"/>
        <end position="17"/>
    </location>
</feature>
<gene>
    <name evidence="18" type="ORF">EDB92DRAFT_1934842</name>
</gene>
<dbReference type="Pfam" id="PF00082">
    <property type="entry name" value="Peptidase_S8"/>
    <property type="match status" value="1"/>
</dbReference>
<evidence type="ECO:0000256" key="9">
    <source>
        <dbReference type="ARBA" id="ARBA00022801"/>
    </source>
</evidence>
<dbReference type="InterPro" id="IPR036852">
    <property type="entry name" value="Peptidase_S8/S53_dom_sf"/>
</dbReference>
<dbReference type="InterPro" id="IPR015366">
    <property type="entry name" value="S53_propep"/>
</dbReference>
<feature type="active site" description="Charge relay system" evidence="15">
    <location>
        <position position="295"/>
    </location>
</feature>
<dbReference type="GO" id="GO:0046872">
    <property type="term" value="F:metal ion binding"/>
    <property type="evidence" value="ECO:0007669"/>
    <property type="project" value="UniProtKB-UniRule"/>
</dbReference>
<dbReference type="Gene3D" id="3.40.50.200">
    <property type="entry name" value="Peptidase S8/S53 domain"/>
    <property type="match status" value="1"/>
</dbReference>
<comment type="caution">
    <text evidence="18">The sequence shown here is derived from an EMBL/GenBank/DDBJ whole genome shotgun (WGS) entry which is preliminary data.</text>
</comment>
<keyword evidence="6 15" id="KW-0645">Protease</keyword>
<protein>
    <recommendedName>
        <fullName evidence="4">tripeptidyl-peptidase II</fullName>
        <ecNumber evidence="4">3.4.14.10</ecNumber>
    </recommendedName>
</protein>
<dbReference type="CDD" id="cd04056">
    <property type="entry name" value="Peptidases_S53"/>
    <property type="match status" value="1"/>
</dbReference>
<feature type="domain" description="Peptidase S53" evidence="17">
    <location>
        <begin position="213"/>
        <end position="571"/>
    </location>
</feature>
<keyword evidence="11 15" id="KW-0106">Calcium</keyword>
<evidence type="ECO:0000256" key="12">
    <source>
        <dbReference type="ARBA" id="ARBA00023026"/>
    </source>
</evidence>
<keyword evidence="5" id="KW-0964">Secreted</keyword>
<dbReference type="InterPro" id="IPR050819">
    <property type="entry name" value="Tripeptidyl-peptidase_I"/>
</dbReference>
<dbReference type="Pfam" id="PF09286">
    <property type="entry name" value="Pro-kuma_activ"/>
    <property type="match status" value="1"/>
</dbReference>
<dbReference type="EMBL" id="JAKELL010000023">
    <property type="protein sequence ID" value="KAH8992221.1"/>
    <property type="molecule type" value="Genomic_DNA"/>
</dbReference>
<evidence type="ECO:0000256" key="15">
    <source>
        <dbReference type="PROSITE-ProRule" id="PRU01032"/>
    </source>
</evidence>
<keyword evidence="7 15" id="KW-0479">Metal-binding</keyword>
<evidence type="ECO:0000256" key="11">
    <source>
        <dbReference type="ARBA" id="ARBA00022837"/>
    </source>
</evidence>
<dbReference type="InterPro" id="IPR000209">
    <property type="entry name" value="Peptidase_S8/S53_dom"/>
</dbReference>
<evidence type="ECO:0000256" key="13">
    <source>
        <dbReference type="ARBA" id="ARBA00023145"/>
    </source>
</evidence>
<evidence type="ECO:0000256" key="1">
    <source>
        <dbReference type="ARBA" id="ARBA00001910"/>
    </source>
</evidence>
<evidence type="ECO:0000256" key="2">
    <source>
        <dbReference type="ARBA" id="ARBA00002451"/>
    </source>
</evidence>
<keyword evidence="19" id="KW-1185">Reference proteome</keyword>
<dbReference type="SMART" id="SM00944">
    <property type="entry name" value="Pro-kuma_activ"/>
    <property type="match status" value="1"/>
</dbReference>
<evidence type="ECO:0000256" key="8">
    <source>
        <dbReference type="ARBA" id="ARBA00022729"/>
    </source>
</evidence>
<dbReference type="GO" id="GO:0004252">
    <property type="term" value="F:serine-type endopeptidase activity"/>
    <property type="evidence" value="ECO:0007669"/>
    <property type="project" value="UniProtKB-UniRule"/>
</dbReference>
<dbReference type="GO" id="GO:0005576">
    <property type="term" value="C:extracellular region"/>
    <property type="evidence" value="ECO:0007669"/>
    <property type="project" value="UniProtKB-SubCell"/>
</dbReference>
<feature type="binding site" evidence="15">
    <location>
        <position position="550"/>
    </location>
    <ligand>
        <name>Ca(2+)</name>
        <dbReference type="ChEBI" id="CHEBI:29108"/>
    </ligand>
</feature>
<evidence type="ECO:0000313" key="19">
    <source>
        <dbReference type="Proteomes" id="UP001201163"/>
    </source>
</evidence>
<comment type="catalytic activity">
    <reaction evidence="1">
        <text>Release of an N-terminal tripeptide from a polypeptide.</text>
        <dbReference type="EC" id="3.4.14.10"/>
    </reaction>
</comment>
<evidence type="ECO:0000313" key="18">
    <source>
        <dbReference type="EMBL" id="KAH8992221.1"/>
    </source>
</evidence>
<keyword evidence="14" id="KW-0325">Glycoprotein</keyword>
<keyword evidence="12" id="KW-0843">Virulence</keyword>
<feature type="binding site" evidence="15">
    <location>
        <position position="552"/>
    </location>
    <ligand>
        <name>Ca(2+)</name>
        <dbReference type="ChEBI" id="CHEBI:29108"/>
    </ligand>
</feature>
<evidence type="ECO:0000256" key="6">
    <source>
        <dbReference type="ARBA" id="ARBA00022670"/>
    </source>
</evidence>
<feature type="active site" description="Charge relay system" evidence="15">
    <location>
        <position position="291"/>
    </location>
</feature>
<dbReference type="PROSITE" id="PS51695">
    <property type="entry name" value="SEDOLISIN"/>
    <property type="match status" value="1"/>
</dbReference>
<comment type="subcellular location">
    <subcellularLocation>
        <location evidence="3">Secreted</location>
        <location evidence="3">Extracellular space</location>
    </subcellularLocation>
</comment>
<feature type="binding site" evidence="15">
    <location>
        <position position="531"/>
    </location>
    <ligand>
        <name>Ca(2+)</name>
        <dbReference type="ChEBI" id="CHEBI:29108"/>
    </ligand>
</feature>
<dbReference type="GO" id="GO:0008240">
    <property type="term" value="F:tripeptidyl-peptidase activity"/>
    <property type="evidence" value="ECO:0007669"/>
    <property type="project" value="UniProtKB-EC"/>
</dbReference>
<dbReference type="AlphaFoldDB" id="A0AAD4LHV3"/>
<keyword evidence="13" id="KW-0865">Zymogen</keyword>
<proteinExistence type="predicted"/>
<dbReference type="PANTHER" id="PTHR14218:SF15">
    <property type="entry name" value="TRIPEPTIDYL-PEPTIDASE 1"/>
    <property type="match status" value="1"/>
</dbReference>
<feature type="active site" description="Charge relay system" evidence="15">
    <location>
        <position position="489"/>
    </location>
</feature>
<keyword evidence="9 15" id="KW-0378">Hydrolase</keyword>
<keyword evidence="10 15" id="KW-0720">Serine protease</keyword>
<name>A0AAD4LHV3_9AGAM</name>
<comment type="function">
    <text evidence="2">Secreted tripeptidyl-peptidase which degrades proteins at acidic pHs and is involved in virulence.</text>
</comment>
<dbReference type="CDD" id="cd11377">
    <property type="entry name" value="Pro-peptidase_S53"/>
    <property type="match status" value="1"/>
</dbReference>
<accession>A0AAD4LHV3</accession>
<dbReference type="InterPro" id="IPR030400">
    <property type="entry name" value="Sedolisin_dom"/>
</dbReference>
<dbReference type="PANTHER" id="PTHR14218">
    <property type="entry name" value="PROTEASE S8 TRIPEPTIDYL PEPTIDASE I CLN2"/>
    <property type="match status" value="1"/>
</dbReference>
<dbReference type="GO" id="GO:0006508">
    <property type="term" value="P:proteolysis"/>
    <property type="evidence" value="ECO:0007669"/>
    <property type="project" value="UniProtKB-KW"/>
</dbReference>
<dbReference type="SUPFAM" id="SSF52743">
    <property type="entry name" value="Subtilisin-like"/>
    <property type="match status" value="1"/>
</dbReference>
<organism evidence="18 19">
    <name type="scientific">Lactarius akahatsu</name>
    <dbReference type="NCBI Taxonomy" id="416441"/>
    <lineage>
        <taxon>Eukaryota</taxon>
        <taxon>Fungi</taxon>
        <taxon>Dikarya</taxon>
        <taxon>Basidiomycota</taxon>
        <taxon>Agaricomycotina</taxon>
        <taxon>Agaricomycetes</taxon>
        <taxon>Russulales</taxon>
        <taxon>Russulaceae</taxon>
        <taxon>Lactarius</taxon>
    </lineage>
</organism>
<evidence type="ECO:0000259" key="17">
    <source>
        <dbReference type="PROSITE" id="PS51695"/>
    </source>
</evidence>
<dbReference type="SUPFAM" id="SSF54897">
    <property type="entry name" value="Protease propeptides/inhibitors"/>
    <property type="match status" value="1"/>
</dbReference>
<keyword evidence="8 16" id="KW-0732">Signal</keyword>
<evidence type="ECO:0000256" key="14">
    <source>
        <dbReference type="ARBA" id="ARBA00023180"/>
    </source>
</evidence>
<reference evidence="18" key="1">
    <citation type="submission" date="2022-01" db="EMBL/GenBank/DDBJ databases">
        <title>Comparative genomics reveals a dynamic genome evolution in the ectomycorrhizal milk-cap (Lactarius) mushrooms.</title>
        <authorList>
            <consortium name="DOE Joint Genome Institute"/>
            <person name="Lebreton A."/>
            <person name="Tang N."/>
            <person name="Kuo A."/>
            <person name="LaButti K."/>
            <person name="Drula E."/>
            <person name="Barry K."/>
            <person name="Clum A."/>
            <person name="Lipzen A."/>
            <person name="Mousain D."/>
            <person name="Ng V."/>
            <person name="Wang R."/>
            <person name="Wang X."/>
            <person name="Dai Y."/>
            <person name="Henrissat B."/>
            <person name="Grigoriev I.V."/>
            <person name="Guerin-Laguette A."/>
            <person name="Yu F."/>
            <person name="Martin F.M."/>
        </authorList>
    </citation>
    <scope>NUCLEOTIDE SEQUENCE</scope>
    <source>
        <strain evidence="18">QP</strain>
    </source>
</reference>
<feature type="binding site" evidence="15">
    <location>
        <position position="532"/>
    </location>
    <ligand>
        <name>Ca(2+)</name>
        <dbReference type="ChEBI" id="CHEBI:29108"/>
    </ligand>
</feature>
<feature type="chain" id="PRO_5041978466" description="tripeptidyl-peptidase II" evidence="16">
    <location>
        <begin position="18"/>
        <end position="571"/>
    </location>
</feature>
<comment type="cofactor">
    <cofactor evidence="15">
        <name>Ca(2+)</name>
        <dbReference type="ChEBI" id="CHEBI:29108"/>
    </cofactor>
    <text evidence="15">Binds 1 Ca(2+) ion per subunit.</text>
</comment>
<evidence type="ECO:0000256" key="3">
    <source>
        <dbReference type="ARBA" id="ARBA00004239"/>
    </source>
</evidence>
<dbReference type="Proteomes" id="UP001201163">
    <property type="component" value="Unassembled WGS sequence"/>
</dbReference>